<name>A0A4R1HJP2_PSEEN</name>
<keyword evidence="2" id="KW-1185">Reference proteome</keyword>
<organism evidence="1 2">
    <name type="scientific">Pseudonocardia endophytica</name>
    <dbReference type="NCBI Taxonomy" id="401976"/>
    <lineage>
        <taxon>Bacteria</taxon>
        <taxon>Bacillati</taxon>
        <taxon>Actinomycetota</taxon>
        <taxon>Actinomycetes</taxon>
        <taxon>Pseudonocardiales</taxon>
        <taxon>Pseudonocardiaceae</taxon>
        <taxon>Pseudonocardia</taxon>
    </lineage>
</organism>
<comment type="caution">
    <text evidence="1">The sequence shown here is derived from an EMBL/GenBank/DDBJ whole genome shotgun (WGS) entry which is preliminary data.</text>
</comment>
<protein>
    <submittedName>
        <fullName evidence="1">Uncharacterized protein</fullName>
    </submittedName>
</protein>
<proteinExistence type="predicted"/>
<accession>A0A4R1HJP2</accession>
<evidence type="ECO:0000313" key="1">
    <source>
        <dbReference type="EMBL" id="TCK20480.1"/>
    </source>
</evidence>
<evidence type="ECO:0000313" key="2">
    <source>
        <dbReference type="Proteomes" id="UP000295560"/>
    </source>
</evidence>
<sequence>MLAAWLCRRDERIRGAVVPRGGMNRAPWIGHTGGHCVAVQLFSAVRGSGSYLAIENGKRRPVPRQRVVHSL</sequence>
<dbReference type="Proteomes" id="UP000295560">
    <property type="component" value="Unassembled WGS sequence"/>
</dbReference>
<dbReference type="AlphaFoldDB" id="A0A4R1HJP2"/>
<dbReference type="EMBL" id="SMFZ01000002">
    <property type="protein sequence ID" value="TCK20480.1"/>
    <property type="molecule type" value="Genomic_DNA"/>
</dbReference>
<gene>
    <name evidence="1" type="ORF">EV378_4439</name>
</gene>
<reference evidence="1 2" key="1">
    <citation type="submission" date="2019-03" db="EMBL/GenBank/DDBJ databases">
        <title>Sequencing the genomes of 1000 actinobacteria strains.</title>
        <authorList>
            <person name="Klenk H.-P."/>
        </authorList>
    </citation>
    <scope>NUCLEOTIDE SEQUENCE [LARGE SCALE GENOMIC DNA]</scope>
    <source>
        <strain evidence="1 2">DSM 44969</strain>
    </source>
</reference>